<name>A0A4Y2WUG1_ARAVE</name>
<feature type="non-terminal residue" evidence="2">
    <location>
        <position position="1"/>
    </location>
</feature>
<dbReference type="Proteomes" id="UP000499080">
    <property type="component" value="Unassembled WGS sequence"/>
</dbReference>
<keyword evidence="3" id="KW-1185">Reference proteome</keyword>
<proteinExistence type="predicted"/>
<dbReference type="InterPro" id="IPR036691">
    <property type="entry name" value="Endo/exonu/phosph_ase_sf"/>
</dbReference>
<dbReference type="SUPFAM" id="SSF56219">
    <property type="entry name" value="DNase I-like"/>
    <property type="match status" value="1"/>
</dbReference>
<dbReference type="Gene3D" id="3.60.10.10">
    <property type="entry name" value="Endonuclease/exonuclease/phosphatase"/>
    <property type="match status" value="1"/>
</dbReference>
<dbReference type="InterPro" id="IPR005135">
    <property type="entry name" value="Endo/exonuclease/phosphatase"/>
</dbReference>
<dbReference type="Pfam" id="PF14529">
    <property type="entry name" value="Exo_endo_phos_2"/>
    <property type="match status" value="1"/>
</dbReference>
<evidence type="ECO:0000259" key="1">
    <source>
        <dbReference type="Pfam" id="PF14529"/>
    </source>
</evidence>
<protein>
    <recommendedName>
        <fullName evidence="1">Endonuclease/exonuclease/phosphatase domain-containing protein</fullName>
    </recommendedName>
</protein>
<evidence type="ECO:0000313" key="3">
    <source>
        <dbReference type="Proteomes" id="UP000499080"/>
    </source>
</evidence>
<dbReference type="EMBL" id="BGPR01065449">
    <property type="protein sequence ID" value="GBO40264.1"/>
    <property type="molecule type" value="Genomic_DNA"/>
</dbReference>
<dbReference type="AlphaFoldDB" id="A0A4Y2WUG1"/>
<feature type="domain" description="Endonuclease/exonuclease/phosphatase" evidence="1">
    <location>
        <begin position="87"/>
        <end position="171"/>
    </location>
</feature>
<evidence type="ECO:0000313" key="2">
    <source>
        <dbReference type="EMBL" id="GBO40264.1"/>
    </source>
</evidence>
<sequence>GNLGRSQVATQELPNLCFTAIPDVYLLQKPYIVKGDTFGLRLGWRTIMAKSAKVLVTVRNPTINILIRHVGEHVVALDLMAGRDRLTVVNFYFPPSLPQTRLVNELKGVLDSISSSNILIAGDANVRSSLWGPEIGDHRPHDEGGPFIDMILARRLFIRNDPASLPTFETERAAGLMSPCDRNRYTIAWGIRCIELRLAITIP</sequence>
<dbReference type="OrthoDB" id="6437038at2759"/>
<comment type="caution">
    <text evidence="2">The sequence shown here is derived from an EMBL/GenBank/DDBJ whole genome shotgun (WGS) entry which is preliminary data.</text>
</comment>
<gene>
    <name evidence="2" type="ORF">AVEN_213952_1</name>
</gene>
<dbReference type="GO" id="GO:0003824">
    <property type="term" value="F:catalytic activity"/>
    <property type="evidence" value="ECO:0007669"/>
    <property type="project" value="InterPro"/>
</dbReference>
<reference evidence="2 3" key="1">
    <citation type="journal article" date="2019" name="Sci. Rep.">
        <title>Orb-weaving spider Araneus ventricosus genome elucidates the spidroin gene catalogue.</title>
        <authorList>
            <person name="Kono N."/>
            <person name="Nakamura H."/>
            <person name="Ohtoshi R."/>
            <person name="Moran D.A.P."/>
            <person name="Shinohara A."/>
            <person name="Yoshida Y."/>
            <person name="Fujiwara M."/>
            <person name="Mori M."/>
            <person name="Tomita M."/>
            <person name="Arakawa K."/>
        </authorList>
    </citation>
    <scope>NUCLEOTIDE SEQUENCE [LARGE SCALE GENOMIC DNA]</scope>
</reference>
<accession>A0A4Y2WUG1</accession>
<organism evidence="2 3">
    <name type="scientific">Araneus ventricosus</name>
    <name type="common">Orbweaver spider</name>
    <name type="synonym">Epeira ventricosa</name>
    <dbReference type="NCBI Taxonomy" id="182803"/>
    <lineage>
        <taxon>Eukaryota</taxon>
        <taxon>Metazoa</taxon>
        <taxon>Ecdysozoa</taxon>
        <taxon>Arthropoda</taxon>
        <taxon>Chelicerata</taxon>
        <taxon>Arachnida</taxon>
        <taxon>Araneae</taxon>
        <taxon>Araneomorphae</taxon>
        <taxon>Entelegynae</taxon>
        <taxon>Araneoidea</taxon>
        <taxon>Araneidae</taxon>
        <taxon>Araneus</taxon>
    </lineage>
</organism>